<keyword evidence="2" id="KW-1185">Reference proteome</keyword>
<dbReference type="Proteomes" id="UP001152087">
    <property type="component" value="Unassembled WGS sequence"/>
</dbReference>
<proteinExistence type="predicted"/>
<dbReference type="EMBL" id="JAOQAV010000031">
    <property type="protein sequence ID" value="KAJ4183106.1"/>
    <property type="molecule type" value="Genomic_DNA"/>
</dbReference>
<evidence type="ECO:0000313" key="2">
    <source>
        <dbReference type="Proteomes" id="UP001152087"/>
    </source>
</evidence>
<gene>
    <name evidence="1" type="ORF">NW755_009955</name>
</gene>
<dbReference type="PANTHER" id="PTHR10039:SF5">
    <property type="entry name" value="NACHT DOMAIN-CONTAINING PROTEIN"/>
    <property type="match status" value="1"/>
</dbReference>
<dbReference type="AlphaFoldDB" id="A0A9W8UYA9"/>
<protein>
    <submittedName>
        <fullName evidence="1">Uncharacterized protein</fullName>
    </submittedName>
</protein>
<reference evidence="1" key="1">
    <citation type="submission" date="2022-09" db="EMBL/GenBank/DDBJ databases">
        <title>Fusarium specimens isolated from Avocado Roots.</title>
        <authorList>
            <person name="Stajich J."/>
            <person name="Roper C."/>
            <person name="Heimlech-Rivalta G."/>
        </authorList>
    </citation>
    <scope>NUCLEOTIDE SEQUENCE</scope>
    <source>
        <strain evidence="1">A02</strain>
    </source>
</reference>
<comment type="caution">
    <text evidence="1">The sequence shown here is derived from an EMBL/GenBank/DDBJ whole genome shotgun (WGS) entry which is preliminary data.</text>
</comment>
<organism evidence="1 2">
    <name type="scientific">Fusarium falciforme</name>
    <dbReference type="NCBI Taxonomy" id="195108"/>
    <lineage>
        <taxon>Eukaryota</taxon>
        <taxon>Fungi</taxon>
        <taxon>Dikarya</taxon>
        <taxon>Ascomycota</taxon>
        <taxon>Pezizomycotina</taxon>
        <taxon>Sordariomycetes</taxon>
        <taxon>Hypocreomycetidae</taxon>
        <taxon>Hypocreales</taxon>
        <taxon>Nectriaceae</taxon>
        <taxon>Fusarium</taxon>
        <taxon>Fusarium solani species complex</taxon>
    </lineage>
</organism>
<accession>A0A9W8UYA9</accession>
<dbReference type="PANTHER" id="PTHR10039">
    <property type="entry name" value="AMELOGENIN"/>
    <property type="match status" value="1"/>
</dbReference>
<evidence type="ECO:0000313" key="1">
    <source>
        <dbReference type="EMBL" id="KAJ4183106.1"/>
    </source>
</evidence>
<name>A0A9W8UYA9_9HYPO</name>
<sequence length="194" mass="21951">MARRPWLQIENVFKSCPTLRLQDLTKNDIFVYVEDRLSANENWTALCAGQPSEATKVIKEIVATANGVFLWVKLLLNSLIKGLDLDDDFEDVAKRLRCLPRGLEDLYSHMLKTIDPPFYLEEAAMFFEILRTARQSQEPAMTETGGDEWSGGVMSITTLALADMKNHKLLGQNDPVDSSKGRFGTFWDVLMFAT</sequence>